<keyword evidence="5" id="KW-0249">Electron transport</keyword>
<protein>
    <submittedName>
        <fullName evidence="9">Iron-sulfur cluster-binding protein</fullName>
    </submittedName>
</protein>
<sequence>MTSIQSQHFKPQANAALKNVELQRALSKAKGGFIDKRLLALSQLPEFDTLRDQAKALKEHTLAHLDFYLEQFEEKVQARGGHVHWAENADQACDIIVRLCQQVNAHFITKGKSMIGEEISLNQALENAGMQVIETDLGEYIIQLAKEPPSHIIAPAVHKTREQISELFYQHHQKEGFNEPAIEIADLVNQARQVLRQHYLKADVGITGANFLIAETGSTIIVTNEGNGDLTQCLPKVHIVISSIEKVVPTLNDASLLMRLLARSATGQHITTYTTLSTGIKADSECSGAEQFHVVLLDNGRSTMLGNEFKEMLRCIRCGACMNHCPVYGAIGGHAYGWVYPGPMGSVLTPLMIGLKKAGDLPQACTMNGRCETVCPMRIPLSQLLRHHRTAQFAQSLTSRSTRWGLAVWRWFVQHPRWYRWASGVGIGLLHRLGRGRGSFRHLPLASAWTKYRDFPAPQGDTFFKQWQQKQQDKANHD</sequence>
<evidence type="ECO:0000256" key="5">
    <source>
        <dbReference type="ARBA" id="ARBA00022982"/>
    </source>
</evidence>
<evidence type="ECO:0000259" key="8">
    <source>
        <dbReference type="PROSITE" id="PS51379"/>
    </source>
</evidence>
<evidence type="ECO:0000256" key="1">
    <source>
        <dbReference type="ARBA" id="ARBA00022448"/>
    </source>
</evidence>
<dbReference type="NCBIfam" id="TIGR00273">
    <property type="entry name" value="LutB/LldF family L-lactate oxidation iron-sulfur protein"/>
    <property type="match status" value="1"/>
</dbReference>
<dbReference type="GO" id="GO:0006089">
    <property type="term" value="P:lactate metabolic process"/>
    <property type="evidence" value="ECO:0007669"/>
    <property type="project" value="InterPro"/>
</dbReference>
<keyword evidence="4" id="KW-0677">Repeat</keyword>
<keyword evidence="3" id="KW-0479">Metal-binding</keyword>
<keyword evidence="6" id="KW-0408">Iron</keyword>
<dbReference type="InterPro" id="IPR037171">
    <property type="entry name" value="NagB/RpiA_transferase-like"/>
</dbReference>
<name>A0A251X988_9GAMM</name>
<dbReference type="InterPro" id="IPR009051">
    <property type="entry name" value="Helical_ferredxn"/>
</dbReference>
<dbReference type="Gene3D" id="1.10.1060.10">
    <property type="entry name" value="Alpha-helical ferredoxin"/>
    <property type="match status" value="1"/>
</dbReference>
<dbReference type="Proteomes" id="UP000194798">
    <property type="component" value="Unassembled WGS sequence"/>
</dbReference>
<evidence type="ECO:0000313" key="10">
    <source>
        <dbReference type="Proteomes" id="UP000194798"/>
    </source>
</evidence>
<dbReference type="PROSITE" id="PS51379">
    <property type="entry name" value="4FE4S_FER_2"/>
    <property type="match status" value="1"/>
</dbReference>
<evidence type="ECO:0000256" key="2">
    <source>
        <dbReference type="ARBA" id="ARBA00022485"/>
    </source>
</evidence>
<keyword evidence="1" id="KW-0813">Transport</keyword>
<dbReference type="SUPFAM" id="SSF100950">
    <property type="entry name" value="NagB/RpiA/CoA transferase-like"/>
    <property type="match status" value="1"/>
</dbReference>
<dbReference type="Pfam" id="PF02589">
    <property type="entry name" value="LUD_dom"/>
    <property type="match status" value="1"/>
</dbReference>
<dbReference type="InterPro" id="IPR004452">
    <property type="entry name" value="LutB/LldF"/>
</dbReference>
<evidence type="ECO:0000256" key="6">
    <source>
        <dbReference type="ARBA" id="ARBA00023004"/>
    </source>
</evidence>
<feature type="domain" description="4Fe-4S ferredoxin-type" evidence="8">
    <location>
        <begin position="306"/>
        <end position="336"/>
    </location>
</feature>
<dbReference type="Pfam" id="PF13183">
    <property type="entry name" value="Fer4_8"/>
    <property type="match status" value="1"/>
</dbReference>
<dbReference type="PANTHER" id="PTHR47153">
    <property type="entry name" value="LACTATE UTILIZATION PROTEIN B"/>
    <property type="match status" value="1"/>
</dbReference>
<evidence type="ECO:0000256" key="7">
    <source>
        <dbReference type="ARBA" id="ARBA00023014"/>
    </source>
</evidence>
<evidence type="ECO:0000256" key="4">
    <source>
        <dbReference type="ARBA" id="ARBA00022737"/>
    </source>
</evidence>
<accession>A0A251X988</accession>
<reference evidence="9 10" key="1">
    <citation type="submission" date="2016-12" db="EMBL/GenBank/DDBJ databases">
        <title>Thioflexothrix psekupsii D3 genome sequencing and assembly.</title>
        <authorList>
            <person name="Fomenkov A."/>
            <person name="Vincze T."/>
            <person name="Grabovich M."/>
            <person name="Anton B.P."/>
            <person name="Dubinina G."/>
            <person name="Orlova M."/>
            <person name="Belousova E."/>
            <person name="Roberts R.J."/>
        </authorList>
    </citation>
    <scope>NUCLEOTIDE SEQUENCE [LARGE SCALE GENOMIC DNA]</scope>
    <source>
        <strain evidence="9">D3</strain>
    </source>
</reference>
<dbReference type="AlphaFoldDB" id="A0A251X988"/>
<organism evidence="9 10">
    <name type="scientific">Thioflexithrix psekupsensis</name>
    <dbReference type="NCBI Taxonomy" id="1570016"/>
    <lineage>
        <taxon>Bacteria</taxon>
        <taxon>Pseudomonadati</taxon>
        <taxon>Pseudomonadota</taxon>
        <taxon>Gammaproteobacteria</taxon>
        <taxon>Thiotrichales</taxon>
        <taxon>Thioflexithrix</taxon>
    </lineage>
</organism>
<dbReference type="OrthoDB" id="5289041at2"/>
<keyword evidence="10" id="KW-1185">Reference proteome</keyword>
<evidence type="ECO:0000256" key="3">
    <source>
        <dbReference type="ARBA" id="ARBA00022723"/>
    </source>
</evidence>
<dbReference type="InterPro" id="IPR003741">
    <property type="entry name" value="LUD_dom"/>
</dbReference>
<dbReference type="InterPro" id="IPR017900">
    <property type="entry name" value="4Fe4S_Fe_S_CS"/>
</dbReference>
<evidence type="ECO:0000313" key="9">
    <source>
        <dbReference type="EMBL" id="OUD14531.1"/>
    </source>
</evidence>
<dbReference type="InterPro" id="IPR024185">
    <property type="entry name" value="FTHF_cligase-like_sf"/>
</dbReference>
<gene>
    <name evidence="9" type="ORF">TPSD3_09570</name>
</gene>
<dbReference type="Gene3D" id="3.40.50.10420">
    <property type="entry name" value="NagB/RpiA/CoA transferase-like"/>
    <property type="match status" value="1"/>
</dbReference>
<dbReference type="InterPro" id="IPR017896">
    <property type="entry name" value="4Fe4S_Fe-S-bd"/>
</dbReference>
<dbReference type="EMBL" id="MSLT01000012">
    <property type="protein sequence ID" value="OUD14531.1"/>
    <property type="molecule type" value="Genomic_DNA"/>
</dbReference>
<dbReference type="RefSeq" id="WP_086488312.1">
    <property type="nucleotide sequence ID" value="NZ_MSLT01000012.1"/>
</dbReference>
<dbReference type="GO" id="GO:0051539">
    <property type="term" value="F:4 iron, 4 sulfur cluster binding"/>
    <property type="evidence" value="ECO:0007669"/>
    <property type="project" value="UniProtKB-KW"/>
</dbReference>
<dbReference type="PANTHER" id="PTHR47153:SF2">
    <property type="entry name" value="LACTATE UTILIZATION PROTEIN B"/>
    <property type="match status" value="1"/>
</dbReference>
<proteinExistence type="predicted"/>
<dbReference type="GO" id="GO:0046872">
    <property type="term" value="F:metal ion binding"/>
    <property type="evidence" value="ECO:0007669"/>
    <property type="project" value="UniProtKB-KW"/>
</dbReference>
<dbReference type="PROSITE" id="PS00198">
    <property type="entry name" value="4FE4S_FER_1"/>
    <property type="match status" value="1"/>
</dbReference>
<comment type="caution">
    <text evidence="9">The sequence shown here is derived from an EMBL/GenBank/DDBJ whole genome shotgun (WGS) entry which is preliminary data.</text>
</comment>
<keyword evidence="2" id="KW-0004">4Fe-4S</keyword>
<keyword evidence="7" id="KW-0411">Iron-sulfur</keyword>
<dbReference type="SUPFAM" id="SSF46548">
    <property type="entry name" value="alpha-helical ferredoxin"/>
    <property type="match status" value="1"/>
</dbReference>